<evidence type="ECO:0000256" key="1">
    <source>
        <dbReference type="ARBA" id="ARBA00003474"/>
    </source>
</evidence>
<dbReference type="Proteomes" id="UP001451303">
    <property type="component" value="Unassembled WGS sequence"/>
</dbReference>
<name>A0ABR3DSP5_NEUIN</name>
<dbReference type="Gene3D" id="3.10.660.10">
    <property type="entry name" value="DPH Zinc finger"/>
    <property type="match status" value="1"/>
</dbReference>
<evidence type="ECO:0000256" key="2">
    <source>
        <dbReference type="ARBA" id="ARBA00004123"/>
    </source>
</evidence>
<reference evidence="15 16" key="1">
    <citation type="submission" date="2023-09" db="EMBL/GenBank/DDBJ databases">
        <title>Multi-omics analysis of a traditional fermented food reveals byproduct-associated fungal strains for waste-to-food upcycling.</title>
        <authorList>
            <consortium name="Lawrence Berkeley National Laboratory"/>
            <person name="Rekdal V.M."/>
            <person name="Villalobos-Escobedo J.M."/>
            <person name="Rodriguez-Valeron N."/>
            <person name="Garcia M.O."/>
            <person name="Vasquez D.P."/>
            <person name="Damayanti I."/>
            <person name="Sorensen P.M."/>
            <person name="Baidoo E.E."/>
            <person name="De Carvalho A.C."/>
            <person name="Riley R."/>
            <person name="Lipzen A."/>
            <person name="He G."/>
            <person name="Yan M."/>
            <person name="Haridas S."/>
            <person name="Daum C."/>
            <person name="Yoshinaga Y."/>
            <person name="Ng V."/>
            <person name="Grigoriev I.V."/>
            <person name="Munk R."/>
            <person name="Nuraida L."/>
            <person name="Wijaya C.H."/>
            <person name="Morales P.-C."/>
            <person name="Keasling J.D."/>
        </authorList>
    </citation>
    <scope>NUCLEOTIDE SEQUENCE [LARGE SCALE GENOMIC DNA]</scope>
    <source>
        <strain evidence="15 16">FGSC 2613</strain>
    </source>
</reference>
<evidence type="ECO:0000256" key="12">
    <source>
        <dbReference type="SAM" id="MobiDB-lite"/>
    </source>
</evidence>
<comment type="function">
    <text evidence="1">Required for the first step of diphthamide biosynthesis, the transfer of 3-amino-3-carboxypropyl from S-adenosyl-L-methionine to a histidine residue. Diphthamide is a post-translational modification of histidine which occurs in elongation factor 2.</text>
</comment>
<dbReference type="PANTHER" id="PTHR21454:SF46">
    <property type="entry name" value="DIPHTHAMIDE BIOSYNTHESIS PROTEIN 4"/>
    <property type="match status" value="1"/>
</dbReference>
<comment type="subcellular location">
    <subcellularLocation>
        <location evidence="3">Cytoplasm</location>
    </subcellularLocation>
    <subcellularLocation>
        <location evidence="2">Nucleus</location>
    </subcellularLocation>
</comment>
<evidence type="ECO:0000256" key="8">
    <source>
        <dbReference type="ARBA" id="ARBA00022723"/>
    </source>
</evidence>
<dbReference type="InterPro" id="IPR001623">
    <property type="entry name" value="DnaJ_domain"/>
</dbReference>
<dbReference type="PROSITE" id="PS50076">
    <property type="entry name" value="DNAJ_2"/>
    <property type="match status" value="1"/>
</dbReference>
<evidence type="ECO:0000256" key="3">
    <source>
        <dbReference type="ARBA" id="ARBA00004496"/>
    </source>
</evidence>
<feature type="compositionally biased region" description="Low complexity" evidence="12">
    <location>
        <begin position="42"/>
        <end position="52"/>
    </location>
</feature>
<dbReference type="PROSITE" id="PS51074">
    <property type="entry name" value="DPH_MB"/>
    <property type="match status" value="1"/>
</dbReference>
<evidence type="ECO:0000256" key="9">
    <source>
        <dbReference type="ARBA" id="ARBA00022833"/>
    </source>
</evidence>
<dbReference type="PANTHER" id="PTHR21454">
    <property type="entry name" value="DPH3 HOMOLOG-RELATED"/>
    <property type="match status" value="1"/>
</dbReference>
<proteinExistence type="inferred from homology"/>
<dbReference type="Gene3D" id="1.10.287.110">
    <property type="entry name" value="DnaJ domain"/>
    <property type="match status" value="1"/>
</dbReference>
<sequence>MSISQPTLYEILSLSPTTSDLTPAIIKQAYRRALLTHHPDKSSSNSSNSTSNGQHPNVHPPQKPNKPTYTIDQISLAYTTLSSPTLRTQYDAALRSSSSSSFSRSSLTTSSKDTNVVQDFQTGIDTIDLDDMVFVPSSSSPSTGASASTSTASNEKDKDTWYRPCRCGNERGFALTEEDLEENADLGEVLVQCADCTIWLRVCYVVAEDDDEEENGENGQNGDHDEEDKRKR</sequence>
<gene>
    <name evidence="15" type="ORF">QR685DRAFT_55946</name>
</gene>
<evidence type="ECO:0000259" key="14">
    <source>
        <dbReference type="PROSITE" id="PS51074"/>
    </source>
</evidence>
<feature type="compositionally biased region" description="Low complexity" evidence="12">
    <location>
        <begin position="136"/>
        <end position="153"/>
    </location>
</feature>
<keyword evidence="7" id="KW-0963">Cytoplasm</keyword>
<evidence type="ECO:0000256" key="7">
    <source>
        <dbReference type="ARBA" id="ARBA00022490"/>
    </source>
</evidence>
<feature type="region of interest" description="Disordered" evidence="12">
    <location>
        <begin position="37"/>
        <end position="68"/>
    </location>
</feature>
<dbReference type="SUPFAM" id="SSF46565">
    <property type="entry name" value="Chaperone J-domain"/>
    <property type="match status" value="1"/>
</dbReference>
<dbReference type="InterPro" id="IPR036671">
    <property type="entry name" value="DPH_MB_sf"/>
</dbReference>
<keyword evidence="9" id="KW-0862">Zinc</keyword>
<comment type="caution">
    <text evidence="15">The sequence shown here is derived from an EMBL/GenBank/DDBJ whole genome shotgun (WGS) entry which is preliminary data.</text>
</comment>
<protein>
    <recommendedName>
        <fullName evidence="6">Diphthamide biosynthesis protein 4</fullName>
    </recommendedName>
</protein>
<dbReference type="Pfam" id="PF00226">
    <property type="entry name" value="DnaJ"/>
    <property type="match status" value="1"/>
</dbReference>
<dbReference type="InterPro" id="IPR044248">
    <property type="entry name" value="DPH3/4-like"/>
</dbReference>
<feature type="domain" description="DPH-type MB" evidence="14">
    <location>
        <begin position="123"/>
        <end position="205"/>
    </location>
</feature>
<evidence type="ECO:0000256" key="11">
    <source>
        <dbReference type="ARBA" id="ARBA00023242"/>
    </source>
</evidence>
<keyword evidence="10" id="KW-0408">Iron</keyword>
<dbReference type="SUPFAM" id="SSF144217">
    <property type="entry name" value="CSL zinc finger"/>
    <property type="match status" value="1"/>
</dbReference>
<comment type="pathway">
    <text evidence="4">Protein modification; peptidyl-diphthamide biosynthesis.</text>
</comment>
<dbReference type="InterPro" id="IPR036869">
    <property type="entry name" value="J_dom_sf"/>
</dbReference>
<evidence type="ECO:0000256" key="6">
    <source>
        <dbReference type="ARBA" id="ARBA00021797"/>
    </source>
</evidence>
<dbReference type="Pfam" id="PF05207">
    <property type="entry name" value="Zn_ribbon_CSL"/>
    <property type="match status" value="1"/>
</dbReference>
<keyword evidence="11" id="KW-0539">Nucleus</keyword>
<evidence type="ECO:0000313" key="15">
    <source>
        <dbReference type="EMBL" id="KAL0475684.1"/>
    </source>
</evidence>
<feature type="domain" description="J" evidence="13">
    <location>
        <begin position="7"/>
        <end position="94"/>
    </location>
</feature>
<keyword evidence="8" id="KW-0479">Metal-binding</keyword>
<organism evidence="15 16">
    <name type="scientific">Neurospora intermedia</name>
    <dbReference type="NCBI Taxonomy" id="5142"/>
    <lineage>
        <taxon>Eukaryota</taxon>
        <taxon>Fungi</taxon>
        <taxon>Dikarya</taxon>
        <taxon>Ascomycota</taxon>
        <taxon>Pezizomycotina</taxon>
        <taxon>Sordariomycetes</taxon>
        <taxon>Sordariomycetidae</taxon>
        <taxon>Sordariales</taxon>
        <taxon>Sordariaceae</taxon>
        <taxon>Neurospora</taxon>
    </lineage>
</organism>
<dbReference type="SMART" id="SM00271">
    <property type="entry name" value="DnaJ"/>
    <property type="match status" value="1"/>
</dbReference>
<feature type="region of interest" description="Disordered" evidence="12">
    <location>
        <begin position="136"/>
        <end position="158"/>
    </location>
</feature>
<evidence type="ECO:0000256" key="5">
    <source>
        <dbReference type="ARBA" id="ARBA00006169"/>
    </source>
</evidence>
<accession>A0ABR3DSP5</accession>
<dbReference type="InterPro" id="IPR007872">
    <property type="entry name" value="DPH_MB_dom"/>
</dbReference>
<comment type="similarity">
    <text evidence="5">Belongs to the DPH4 family.</text>
</comment>
<evidence type="ECO:0000313" key="16">
    <source>
        <dbReference type="Proteomes" id="UP001451303"/>
    </source>
</evidence>
<evidence type="ECO:0000259" key="13">
    <source>
        <dbReference type="PROSITE" id="PS50076"/>
    </source>
</evidence>
<feature type="region of interest" description="Disordered" evidence="12">
    <location>
        <begin position="209"/>
        <end position="232"/>
    </location>
</feature>
<evidence type="ECO:0000256" key="4">
    <source>
        <dbReference type="ARBA" id="ARBA00005156"/>
    </source>
</evidence>
<dbReference type="EMBL" id="JAVLET010000001">
    <property type="protein sequence ID" value="KAL0475684.1"/>
    <property type="molecule type" value="Genomic_DNA"/>
</dbReference>
<evidence type="ECO:0000256" key="10">
    <source>
        <dbReference type="ARBA" id="ARBA00023004"/>
    </source>
</evidence>
<dbReference type="CDD" id="cd06257">
    <property type="entry name" value="DnaJ"/>
    <property type="match status" value="1"/>
</dbReference>
<keyword evidence="16" id="KW-1185">Reference proteome</keyword>